<name>A0A397SMB8_9GLOM</name>
<comment type="caution">
    <text evidence="1">The sequence shown here is derived from an EMBL/GenBank/DDBJ whole genome shotgun (WGS) entry which is preliminary data.</text>
</comment>
<gene>
    <name evidence="1" type="ORF">C1645_833017</name>
</gene>
<protein>
    <recommendedName>
        <fullName evidence="3">F-box domain-containing protein</fullName>
    </recommendedName>
</protein>
<reference evidence="1 2" key="1">
    <citation type="submission" date="2018-06" db="EMBL/GenBank/DDBJ databases">
        <title>Comparative genomics reveals the genomic features of Rhizophagus irregularis, R. cerebriforme, R. diaphanum and Gigaspora rosea, and their symbiotic lifestyle signature.</title>
        <authorList>
            <person name="Morin E."/>
            <person name="San Clemente H."/>
            <person name="Chen E.C.H."/>
            <person name="De La Providencia I."/>
            <person name="Hainaut M."/>
            <person name="Kuo A."/>
            <person name="Kohler A."/>
            <person name="Murat C."/>
            <person name="Tang N."/>
            <person name="Roy S."/>
            <person name="Loubradou J."/>
            <person name="Henrissat B."/>
            <person name="Grigoriev I.V."/>
            <person name="Corradi N."/>
            <person name="Roux C."/>
            <person name="Martin F.M."/>
        </authorList>
    </citation>
    <scope>NUCLEOTIDE SEQUENCE [LARGE SCALE GENOMIC DNA]</scope>
    <source>
        <strain evidence="1 2">DAOM 227022</strain>
    </source>
</reference>
<dbReference type="AlphaFoldDB" id="A0A397SMB8"/>
<proteinExistence type="predicted"/>
<organism evidence="1 2">
    <name type="scientific">Glomus cerebriforme</name>
    <dbReference type="NCBI Taxonomy" id="658196"/>
    <lineage>
        <taxon>Eukaryota</taxon>
        <taxon>Fungi</taxon>
        <taxon>Fungi incertae sedis</taxon>
        <taxon>Mucoromycota</taxon>
        <taxon>Glomeromycotina</taxon>
        <taxon>Glomeromycetes</taxon>
        <taxon>Glomerales</taxon>
        <taxon>Glomeraceae</taxon>
        <taxon>Glomus</taxon>
    </lineage>
</organism>
<sequence length="289" mass="33583">MLSIICNNIIEYNIIIEESNGINPLSDIIKLQPLEKIFIEFSYSNITKKFIPKIIKALEFRSKTLKKLVFKYLNLQSIELSFITKLECLKHLDFQYCNGLEQKNCKTLSKKKSQINYFSLWYNYDYVYDDVKIINGTKTMIDYVAEELRDSVTSVISLICELSSLKILNIQANNYTHSIIRILGDCLRSVESLYLSFCVDLISFEYFTINCKANLKNLIIPQDISYFDNNTKGFLECVSNYQKVHNSLKKLGVRDREIGNEELKIIIKYLMNQGVNVVPETSIAIEMFL</sequence>
<evidence type="ECO:0000313" key="2">
    <source>
        <dbReference type="Proteomes" id="UP000265703"/>
    </source>
</evidence>
<dbReference type="EMBL" id="QKYT01000530">
    <property type="protein sequence ID" value="RIA83961.1"/>
    <property type="molecule type" value="Genomic_DNA"/>
</dbReference>
<accession>A0A397SMB8</accession>
<dbReference type="Gene3D" id="3.80.10.10">
    <property type="entry name" value="Ribonuclease Inhibitor"/>
    <property type="match status" value="1"/>
</dbReference>
<evidence type="ECO:0000313" key="1">
    <source>
        <dbReference type="EMBL" id="RIA83961.1"/>
    </source>
</evidence>
<keyword evidence="2" id="KW-1185">Reference proteome</keyword>
<dbReference type="InterPro" id="IPR032675">
    <property type="entry name" value="LRR_dom_sf"/>
</dbReference>
<evidence type="ECO:0008006" key="3">
    <source>
        <dbReference type="Google" id="ProtNLM"/>
    </source>
</evidence>
<dbReference type="Proteomes" id="UP000265703">
    <property type="component" value="Unassembled WGS sequence"/>
</dbReference>
<dbReference type="SUPFAM" id="SSF52047">
    <property type="entry name" value="RNI-like"/>
    <property type="match status" value="1"/>
</dbReference>